<dbReference type="Proteomes" id="UP001055879">
    <property type="component" value="Linkage Group LG06"/>
</dbReference>
<dbReference type="EMBL" id="CM042052">
    <property type="protein sequence ID" value="KAI3718215.1"/>
    <property type="molecule type" value="Genomic_DNA"/>
</dbReference>
<gene>
    <name evidence="1" type="ORF">L6452_19077</name>
</gene>
<protein>
    <submittedName>
        <fullName evidence="1">Uncharacterized protein</fullName>
    </submittedName>
</protein>
<evidence type="ECO:0000313" key="2">
    <source>
        <dbReference type="Proteomes" id="UP001055879"/>
    </source>
</evidence>
<evidence type="ECO:0000313" key="1">
    <source>
        <dbReference type="EMBL" id="KAI3718215.1"/>
    </source>
</evidence>
<organism evidence="1 2">
    <name type="scientific">Arctium lappa</name>
    <name type="common">Greater burdock</name>
    <name type="synonym">Lappa major</name>
    <dbReference type="NCBI Taxonomy" id="4217"/>
    <lineage>
        <taxon>Eukaryota</taxon>
        <taxon>Viridiplantae</taxon>
        <taxon>Streptophyta</taxon>
        <taxon>Embryophyta</taxon>
        <taxon>Tracheophyta</taxon>
        <taxon>Spermatophyta</taxon>
        <taxon>Magnoliopsida</taxon>
        <taxon>eudicotyledons</taxon>
        <taxon>Gunneridae</taxon>
        <taxon>Pentapetalae</taxon>
        <taxon>asterids</taxon>
        <taxon>campanulids</taxon>
        <taxon>Asterales</taxon>
        <taxon>Asteraceae</taxon>
        <taxon>Carduoideae</taxon>
        <taxon>Cardueae</taxon>
        <taxon>Arctiinae</taxon>
        <taxon>Arctium</taxon>
    </lineage>
</organism>
<comment type="caution">
    <text evidence="1">The sequence shown here is derived from an EMBL/GenBank/DDBJ whole genome shotgun (WGS) entry which is preliminary data.</text>
</comment>
<proteinExistence type="predicted"/>
<sequence>MTVLAEFSVVSGNTRAVARRIHEKFSTDVESKLCFSHKRYIFHILRYDSLTFLCMSNDTFGRRIPISYLEEIQMSFMKNYGKVAPYAPAYAMNDEFSRLVMEASLCLPADHNLFVLRYAIDKLSYGLLVAMSVRECASELLGSYI</sequence>
<keyword evidence="2" id="KW-1185">Reference proteome</keyword>
<reference evidence="1 2" key="2">
    <citation type="journal article" date="2022" name="Mol. Ecol. Resour.">
        <title>The genomes of chicory, endive, great burdock and yacon provide insights into Asteraceae paleo-polyploidization history and plant inulin production.</title>
        <authorList>
            <person name="Fan W."/>
            <person name="Wang S."/>
            <person name="Wang H."/>
            <person name="Wang A."/>
            <person name="Jiang F."/>
            <person name="Liu H."/>
            <person name="Zhao H."/>
            <person name="Xu D."/>
            <person name="Zhang Y."/>
        </authorList>
    </citation>
    <scope>NUCLEOTIDE SEQUENCE [LARGE SCALE GENOMIC DNA]</scope>
    <source>
        <strain evidence="2">cv. Niubang</strain>
    </source>
</reference>
<name>A0ACB9B8E1_ARCLA</name>
<reference evidence="2" key="1">
    <citation type="journal article" date="2022" name="Mol. Ecol. Resour.">
        <title>The genomes of chicory, endive, great burdock and yacon provide insights into Asteraceae palaeo-polyploidization history and plant inulin production.</title>
        <authorList>
            <person name="Fan W."/>
            <person name="Wang S."/>
            <person name="Wang H."/>
            <person name="Wang A."/>
            <person name="Jiang F."/>
            <person name="Liu H."/>
            <person name="Zhao H."/>
            <person name="Xu D."/>
            <person name="Zhang Y."/>
        </authorList>
    </citation>
    <scope>NUCLEOTIDE SEQUENCE [LARGE SCALE GENOMIC DNA]</scope>
    <source>
        <strain evidence="2">cv. Niubang</strain>
    </source>
</reference>
<accession>A0ACB9B8E1</accession>